<evidence type="ECO:0000313" key="11">
    <source>
        <dbReference type="EMBL" id="KAJ8301083.1"/>
    </source>
</evidence>
<evidence type="ECO:0000256" key="7">
    <source>
        <dbReference type="SAM" id="MobiDB-lite"/>
    </source>
</evidence>
<feature type="region of interest" description="Disordered" evidence="7">
    <location>
        <begin position="1"/>
        <end position="59"/>
    </location>
</feature>
<gene>
    <name evidence="11" type="ORF">KUTeg_020070</name>
</gene>
<organism evidence="11 12">
    <name type="scientific">Tegillarca granosa</name>
    <name type="common">Malaysian cockle</name>
    <name type="synonym">Anadara granosa</name>
    <dbReference type="NCBI Taxonomy" id="220873"/>
    <lineage>
        <taxon>Eukaryota</taxon>
        <taxon>Metazoa</taxon>
        <taxon>Spiralia</taxon>
        <taxon>Lophotrochozoa</taxon>
        <taxon>Mollusca</taxon>
        <taxon>Bivalvia</taxon>
        <taxon>Autobranchia</taxon>
        <taxon>Pteriomorphia</taxon>
        <taxon>Arcoida</taxon>
        <taxon>Arcoidea</taxon>
        <taxon>Arcidae</taxon>
        <taxon>Tegillarca</taxon>
    </lineage>
</organism>
<dbReference type="PANTHER" id="PTHR10590:SF4">
    <property type="entry name" value="SOLUTE CARRIER FAMILY 28 MEMBER 3"/>
    <property type="match status" value="1"/>
</dbReference>
<feature type="transmembrane region" description="Helical" evidence="8">
    <location>
        <begin position="217"/>
        <end position="234"/>
    </location>
</feature>
<keyword evidence="4 8" id="KW-0812">Transmembrane</keyword>
<feature type="transmembrane region" description="Helical" evidence="8">
    <location>
        <begin position="558"/>
        <end position="580"/>
    </location>
</feature>
<evidence type="ECO:0000256" key="4">
    <source>
        <dbReference type="ARBA" id="ARBA00022692"/>
    </source>
</evidence>
<evidence type="ECO:0008006" key="13">
    <source>
        <dbReference type="Google" id="ProtNLM"/>
    </source>
</evidence>
<keyword evidence="12" id="KW-1185">Reference proteome</keyword>
<accession>A0ABQ9E6Q4</accession>
<dbReference type="Pfam" id="PF07662">
    <property type="entry name" value="Nucleos_tra2_C"/>
    <property type="match status" value="1"/>
</dbReference>
<feature type="transmembrane region" description="Helical" evidence="8">
    <location>
        <begin position="294"/>
        <end position="316"/>
    </location>
</feature>
<dbReference type="Pfam" id="PF01773">
    <property type="entry name" value="Nucleos_tra2_N"/>
    <property type="match status" value="1"/>
</dbReference>
<reference evidence="11 12" key="1">
    <citation type="submission" date="2022-12" db="EMBL/GenBank/DDBJ databases">
        <title>Chromosome-level genome of Tegillarca granosa.</title>
        <authorList>
            <person name="Kim J."/>
        </authorList>
    </citation>
    <scope>NUCLEOTIDE SEQUENCE [LARGE SCALE GENOMIC DNA]</scope>
    <source>
        <strain evidence="11">Teg-2019</strain>
        <tissue evidence="11">Adductor muscle</tissue>
    </source>
</reference>
<name>A0ABQ9E6Q4_TEGGR</name>
<feature type="domain" description="Concentrative nucleoside transporter C-terminal" evidence="10">
    <location>
        <begin position="322"/>
        <end position="578"/>
    </location>
</feature>
<feature type="transmembrane region" description="Helical" evidence="8">
    <location>
        <begin position="384"/>
        <end position="407"/>
    </location>
</feature>
<dbReference type="EMBL" id="JARBDR010000918">
    <property type="protein sequence ID" value="KAJ8301083.1"/>
    <property type="molecule type" value="Genomic_DNA"/>
</dbReference>
<dbReference type="InterPro" id="IPR008276">
    <property type="entry name" value="C_nuclsd_transpt"/>
</dbReference>
<feature type="transmembrane region" description="Helical" evidence="8">
    <location>
        <begin position="118"/>
        <end position="138"/>
    </location>
</feature>
<evidence type="ECO:0000256" key="5">
    <source>
        <dbReference type="ARBA" id="ARBA00022989"/>
    </source>
</evidence>
<evidence type="ECO:0000256" key="8">
    <source>
        <dbReference type="SAM" id="Phobius"/>
    </source>
</evidence>
<evidence type="ECO:0000256" key="1">
    <source>
        <dbReference type="ARBA" id="ARBA00004651"/>
    </source>
</evidence>
<comment type="subcellular location">
    <subcellularLocation>
        <location evidence="1">Cell membrane</location>
        <topology evidence="1">Multi-pass membrane protein</topology>
    </subcellularLocation>
</comment>
<keyword evidence="6 8" id="KW-0472">Membrane</keyword>
<keyword evidence="3" id="KW-1003">Cell membrane</keyword>
<evidence type="ECO:0000259" key="9">
    <source>
        <dbReference type="Pfam" id="PF01773"/>
    </source>
</evidence>
<keyword evidence="5 8" id="KW-1133">Transmembrane helix</keyword>
<feature type="transmembrane region" description="Helical" evidence="8">
    <location>
        <begin position="189"/>
        <end position="205"/>
    </location>
</feature>
<evidence type="ECO:0000256" key="2">
    <source>
        <dbReference type="ARBA" id="ARBA00009033"/>
    </source>
</evidence>
<feature type="compositionally biased region" description="Basic and acidic residues" evidence="7">
    <location>
        <begin position="23"/>
        <end position="42"/>
    </location>
</feature>
<evidence type="ECO:0000313" key="12">
    <source>
        <dbReference type="Proteomes" id="UP001217089"/>
    </source>
</evidence>
<feature type="transmembrane region" description="Helical" evidence="8">
    <location>
        <begin position="86"/>
        <end position="106"/>
    </location>
</feature>
<proteinExistence type="inferred from homology"/>
<feature type="transmembrane region" description="Helical" evidence="8">
    <location>
        <begin position="158"/>
        <end position="182"/>
    </location>
</feature>
<dbReference type="Proteomes" id="UP001217089">
    <property type="component" value="Unassembled WGS sequence"/>
</dbReference>
<evidence type="ECO:0000256" key="3">
    <source>
        <dbReference type="ARBA" id="ARBA00022475"/>
    </source>
</evidence>
<protein>
    <recommendedName>
        <fullName evidence="13">Sodium/nucleoside cotransporter</fullName>
    </recommendedName>
</protein>
<comment type="similarity">
    <text evidence="2">Belongs to the concentrative nucleoside transporter (CNT) (TC 2.A.41) family.</text>
</comment>
<dbReference type="PANTHER" id="PTHR10590">
    <property type="entry name" value="SODIUM/NUCLEOSIDE COTRANSPORTER"/>
    <property type="match status" value="1"/>
</dbReference>
<dbReference type="InterPro" id="IPR002668">
    <property type="entry name" value="CNT_N_dom"/>
</dbReference>
<sequence length="587" mass="65392">MEPMSEKGREHLHGYDNPAMDTNELRQRKAAYEIDSRPESEKVPNNSKSPYDSDDEDDEDLSACARSIQGIQNGIGNLYKEWKNEIWIGIWTILAILYFAYFGYAMFFRFGDEGSIRLLVGTILAVIGITASLISSFLGDKAKCSCNVSESETGSKVLHWIGIGILVAIAVFAIIYIIVAIAIPSPRNLVSLLGLALFIILFYIFSHNPARVKWRPVIWGLAIQFIFALLILRWDFGFEAFKWLGDRVTEFLAYTDAGSKFVFGDAYEHHFFAFKSESPLMIRPFLPEMTKSEIHAVCTGGFATIAGSVMAAYILYGVPANHLLSASVMSAPAALAMSKLFYPETKKTKARDQDVYNMQKGPERNVIEAASIGASQSIKLVANIAANLIAFIAMLEFINATLTWFGSRVGLEEPEYESLTFQFICSYVFWPIAFFMGVEIEDCRKVAEMIGIKTFINEFVAYLELSTYINNQKNLTWYEGLANKTVDNITYTGTWYYNKNDIVYKDLNITLVGGIMQDRSVVIATYALCGFSNIGSIGIMLGALGAMAPNRKSDISQVVVRAMIAGNVACFMTACIAGKFHHYILLT</sequence>
<comment type="caution">
    <text evidence="11">The sequence shown here is derived from an EMBL/GenBank/DDBJ whole genome shotgun (WGS) entry which is preliminary data.</text>
</comment>
<dbReference type="InterPro" id="IPR011657">
    <property type="entry name" value="CNT_C_dom"/>
</dbReference>
<feature type="compositionally biased region" description="Basic and acidic residues" evidence="7">
    <location>
        <begin position="1"/>
        <end position="14"/>
    </location>
</feature>
<evidence type="ECO:0000256" key="6">
    <source>
        <dbReference type="ARBA" id="ARBA00023136"/>
    </source>
</evidence>
<evidence type="ECO:0000259" key="10">
    <source>
        <dbReference type="Pfam" id="PF07662"/>
    </source>
</evidence>
<feature type="transmembrane region" description="Helical" evidence="8">
    <location>
        <begin position="523"/>
        <end position="546"/>
    </location>
</feature>
<feature type="domain" description="Concentrative nucleoside transporter N-terminal" evidence="9">
    <location>
        <begin position="193"/>
        <end position="265"/>
    </location>
</feature>
<feature type="transmembrane region" description="Helical" evidence="8">
    <location>
        <begin position="419"/>
        <end position="438"/>
    </location>
</feature>